<reference evidence="4 5" key="1">
    <citation type="submission" date="2016-04" db="EMBL/GenBank/DDBJ databases">
        <title>First whole genome shotgun sequence of the bacterium Enteractinococcus sp. strain UASWS1574.</title>
        <authorList>
            <person name="Crovadore J."/>
            <person name="Chablais R."/>
            <person name="Lefort F."/>
        </authorList>
    </citation>
    <scope>NUCLEOTIDE SEQUENCE [LARGE SCALE GENOMIC DNA]</scope>
    <source>
        <strain evidence="4 5">UASWS1574</strain>
    </source>
</reference>
<evidence type="ECO:0000313" key="5">
    <source>
        <dbReference type="Proteomes" id="UP000078292"/>
    </source>
</evidence>
<dbReference type="GO" id="GO:0004519">
    <property type="term" value="F:endonuclease activity"/>
    <property type="evidence" value="ECO:0007669"/>
    <property type="project" value="InterPro"/>
</dbReference>
<feature type="region of interest" description="Disordered" evidence="2">
    <location>
        <begin position="406"/>
        <end position="458"/>
    </location>
</feature>
<evidence type="ECO:0000256" key="1">
    <source>
        <dbReference type="ARBA" id="ARBA00023450"/>
    </source>
</evidence>
<dbReference type="STRING" id="1837282.A6F49_15015"/>
<accession>A0A1B7LVX6</accession>
<dbReference type="Proteomes" id="UP000078292">
    <property type="component" value="Unassembled WGS sequence"/>
</dbReference>
<feature type="domain" description="HNH nuclease" evidence="3">
    <location>
        <begin position="332"/>
        <end position="382"/>
    </location>
</feature>
<dbReference type="Pfam" id="PF02720">
    <property type="entry name" value="DUF222"/>
    <property type="match status" value="1"/>
</dbReference>
<dbReference type="CDD" id="cd00085">
    <property type="entry name" value="HNHc"/>
    <property type="match status" value="1"/>
</dbReference>
<evidence type="ECO:0000259" key="3">
    <source>
        <dbReference type="SMART" id="SM00507"/>
    </source>
</evidence>
<dbReference type="Pfam" id="PF01844">
    <property type="entry name" value="HNH"/>
    <property type="match status" value="1"/>
</dbReference>
<dbReference type="SMART" id="SM00507">
    <property type="entry name" value="HNHc"/>
    <property type="match status" value="1"/>
</dbReference>
<dbReference type="GO" id="GO:0003676">
    <property type="term" value="F:nucleic acid binding"/>
    <property type="evidence" value="ECO:0007669"/>
    <property type="project" value="InterPro"/>
</dbReference>
<dbReference type="GO" id="GO:0008270">
    <property type="term" value="F:zinc ion binding"/>
    <property type="evidence" value="ECO:0007669"/>
    <property type="project" value="InterPro"/>
</dbReference>
<dbReference type="OrthoDB" id="5241234at2"/>
<dbReference type="InterPro" id="IPR002711">
    <property type="entry name" value="HNH"/>
</dbReference>
<gene>
    <name evidence="4" type="ORF">A6F49_15015</name>
</gene>
<dbReference type="AlphaFoldDB" id="A0A1B7LVX6"/>
<feature type="compositionally biased region" description="Basic and acidic residues" evidence="2">
    <location>
        <begin position="419"/>
        <end position="433"/>
    </location>
</feature>
<dbReference type="InterPro" id="IPR003615">
    <property type="entry name" value="HNH_nuc"/>
</dbReference>
<protein>
    <recommendedName>
        <fullName evidence="3">HNH nuclease domain-containing protein</fullName>
    </recommendedName>
</protein>
<evidence type="ECO:0000313" key="4">
    <source>
        <dbReference type="EMBL" id="OAV59193.1"/>
    </source>
</evidence>
<sequence length="474" mass="52133">MTTTPPVETNPVTALGDWMASRPVASTEQEHIERIQQYQRLRGQADAAMAVEVAEFERKRIAAEKEQQIPKADRGKGLAGEVALARSESPAKGKLFLDLSRTLAQDLPHTKAALVAGKIRQEHAQSIAKATEVLSPKHRRKVDSALKDRLGVASPKDLGKHARAYAQTLDHTAAVTRHRKANDARRVTCQPAGDGMALLTAYGPAPVIQNMMNAVESKAKSIVNSGKSQDAKGKKRTRDQIMFDLLAQWCTGNPNPMAAAKVDLVVMMTPQTLLGQSDTAAWLAGHGPIPADVAREWLAHDDLHVLLRRLFTDPTATQVVAMESRGRGFAAGLRKILFIRDNSCRNPFCEAPMKEGDHMDGHARGGETTFKNGSGLCSYCNQLKENRGWEHTGDDQMLNVITPTGHRYTNPAGPLLPGHEFETDPAKPPEHQELPSQTVPPPNPSPKRISHPKKQPETYRLQRHRIAITQYLRC</sequence>
<dbReference type="EMBL" id="LXEY01000022">
    <property type="protein sequence ID" value="OAV59193.1"/>
    <property type="molecule type" value="Genomic_DNA"/>
</dbReference>
<organism evidence="4 5">
    <name type="scientific">Enteractinococcus helveticum</name>
    <dbReference type="NCBI Taxonomy" id="1837282"/>
    <lineage>
        <taxon>Bacteria</taxon>
        <taxon>Bacillati</taxon>
        <taxon>Actinomycetota</taxon>
        <taxon>Actinomycetes</taxon>
        <taxon>Micrococcales</taxon>
        <taxon>Micrococcaceae</taxon>
    </lineage>
</organism>
<dbReference type="InterPro" id="IPR003870">
    <property type="entry name" value="DUF222"/>
</dbReference>
<comment type="similarity">
    <text evidence="1">Belongs to the Rv1128c/1148c/1588c/1702c/1945/3466 family.</text>
</comment>
<comment type="caution">
    <text evidence="4">The sequence shown here is derived from an EMBL/GenBank/DDBJ whole genome shotgun (WGS) entry which is preliminary data.</text>
</comment>
<name>A0A1B7LVX6_9MICC</name>
<dbReference type="RefSeq" id="WP_161485817.1">
    <property type="nucleotide sequence ID" value="NZ_LXEY01000022.1"/>
</dbReference>
<keyword evidence="5" id="KW-1185">Reference proteome</keyword>
<evidence type="ECO:0000256" key="2">
    <source>
        <dbReference type="SAM" id="MobiDB-lite"/>
    </source>
</evidence>
<proteinExistence type="inferred from homology"/>